<dbReference type="Proteomes" id="UP000198606">
    <property type="component" value="Unassembled WGS sequence"/>
</dbReference>
<organism evidence="6 7">
    <name type="scientific">Phytopseudomonas flavescens</name>
    <dbReference type="NCBI Taxonomy" id="29435"/>
    <lineage>
        <taxon>Bacteria</taxon>
        <taxon>Pseudomonadati</taxon>
        <taxon>Pseudomonadota</taxon>
        <taxon>Gammaproteobacteria</taxon>
        <taxon>Pseudomonadales</taxon>
        <taxon>Pseudomonadaceae</taxon>
        <taxon>Phytopseudomonas</taxon>
    </lineage>
</organism>
<evidence type="ECO:0000259" key="3">
    <source>
        <dbReference type="Pfam" id="PF18798"/>
    </source>
</evidence>
<feature type="region of interest" description="Disordered" evidence="1">
    <location>
        <begin position="800"/>
        <end position="835"/>
    </location>
</feature>
<evidence type="ECO:0000256" key="1">
    <source>
        <dbReference type="SAM" id="MobiDB-lite"/>
    </source>
</evidence>
<reference evidence="6 7" key="1">
    <citation type="submission" date="2016-10" db="EMBL/GenBank/DDBJ databases">
        <authorList>
            <person name="de Groot N.N."/>
        </authorList>
    </citation>
    <scope>NUCLEOTIDE SEQUENCE [LARGE SCALE GENOMIC DNA]</scope>
    <source>
        <strain evidence="6 7">LMG 18387</strain>
    </source>
</reference>
<sequence length="2489" mass="270628">MANFFDEFDSGGQARNFFDSFDDPKPLQAEPKQNTSLMGDLGTDLKRGVQQIPGVATGLADVVAGAVTGQRFVDEAADSLGEATGFQPSKWSEEARDEYSPARQAGTAEIDQAWEDGSATDVAGAYARNPGNIAGLVTESLPQMLLGGAVGRVGLTAARGAGMVAAPATAAQAARQAVTAGAAGEGAVIAGGTMDQIDREVDPRRAAAAAAGAGVIGGALSGFGGRLAQKAGLIDVETALAGGVSAVPGQAPGLARRVAGGALTEGVLEEMPQSIQEQMLQNWAEQKPLMQGVARAGVEGALAGSAIGGAVNVARRRSEEMGLDPTAGPLSSAAATAVDSTSTPVRDATRAGLLDGAPEPQSGSGYQPLNQQQALAQEMFPTDVDADGSLRYFRYDRNLQTMVELPEKDALAAAKQQLDTWATEGFDPQDGRALDELVSQVDEDTGPGGGTGMAADDLSPYERNQLRALGVTDDQLGRMTTAEARSMPLPEVTQDSGPLHVEDVTERPPLPTVEMDTGPQQAEQVQGVPVAGDPDYDIRVQKNGRPFRGERDIRLQKLFNDLTKAGERPVVMQHDGGWAVAVPRAPVEPAAPLGLPAPSTMVVDSQGRAERGPVAPSVSPANQVRPLGGSGMERQAPVRQIDLRAQEAATSPNNSLPEPSEAQIEAGNYRKGHIRLGGMDITIENPRGSVRRGKRQDGSEWAHEMSDHYGYIRRTEGADGEHVDVYVGPRDDASQVFVVDQLNQGDELFDEHKVMMSYPNRDSAIAAYQSNFDAGWKVGPVTGLSPEAFRDWLRDGDLTRPLQPAEAAKPVERKPAKQAPRKEKPADTVQAPAEDVGVTPKSNAVNARFQVVMINERDGAKEYLSFGSPMTQDQAINFKNRFTNLPSRRIELEQVRNPDPVEVVNAAPAQAADPGSALPEILSMPRKRYIDRRAKADGLKKGSPGYDQAIQRLQNQYEADVDRASAGITFEQFNALNSDSPESLNRQAWEALRQEFGQAYSRNSYRMAPEKPKGARAGQLRMAIAQVARDWRNAPAVTVVQSIKDLPTRQRQRVERDGAFDVEGIFADGKVYLVADNLTGARHAAFVLQHEVLGHAGLQGAYGQRLTPLLMSIYSSNAQVKAQADSMVQRLGYTKAVATEEVLADMAGAGTVVSQPFWQRLVTAMRNTFRSLGLGVNWTEGDIQGLLANARAYIENGRQQRGARAAFSRNGRSGRGPELADAQGRLLAPNGKPSQLNQRQWHQVRSDNFKRWFGDWKAASAMERLAGMVPVRVRVPDDWRGLSIGQLRIKAKQAMQDIARSKEPLVNDTLGEVAVSNNTGVRKFISGGADPAKLHLAADLRETFRKAIYTSSEVPSDSSAEPNVQAYEKLIARAEIDGKDLAVVFTVQRTRDGRQFYNATTLEFGQKETPVVSPRDTPIAGERATSAYTGVPSSVDSTGVQAFSRRELERVNPDTVSKVTDGNGEPLVVYHGTTGDFDAFARETIGSNIVLPLDAPRGFYFAKDQATAGRYAAGEGANVMPVFVAIKNPAPSFADFNADTSYDGFINTKIVVARNPQQVKSATANIGTFDPAESDIRYSRASQRDTEALRKLGLAKVDAQSLLDQVRNMTLGGLQTKMREWSVRSEEGVFDGLAGIRRAEEAVGVADVNQQGYVSARMASGIADVMHGVLHYAAPEWRDGIVSGKADTRGVLDILGDLGPDNLTPWLAWLGGKRAQLLKAQGRENNLTDAEIAELVAMGQGKEALFEKTYREYAQVNEAVLDLAQEAGLIDQDARVKWLTDYYVPFYRQDESEGIFTAPRSKRGLSHQTAAIKALKGGDLPTNDLLANMLSGWTKRIDASMKNKALLEVVGNLQGSEFLTDESPRWQQVLISRDQIAQQIRKDRKALALAADLLDLPAGTNPIKVVNQLMKPENEGFEKLWTRVAPTDPDIIRVQRDGKSEYYRVNDESLLRGLKFMEGSIFNDPITKIGRAFKRILTTGVTASPDFILRNFIRDAAHAWVINKDGFTLGKDSIKGMRDALREDQDYRDLMFAGGSFQGGYVHGTDPEASAQIIRRALEKKGFTRRQQDAYLGSLVNTPAKAAAMLGQGWQKYRELGDKVENANRLSTYKAAIAAGKSRRQASYEAKDLMDYSLRGNFAAAQWFTDVVPFLNARLQGLYKLGRAVKGDKTLLAKEVAMKGGYIALFSLMLAGLNDDDERYKALMDWDKDMHWHIFLGDQHFRIPKPFELGLVFGTVPERILHAMTGTQDGGDLAKAVSHGVFDTLAFNPVPQFYQPIRELQANRNFFRDSPIEDMSDEGKLPEARYDERTSTIGRLVGQVTGPIAGVSPKQVDHLVAGYTGTLGQYVLDMSSLLASAFSDADRPASRSGDIPILKVIYQGDAPRSTKYQSEFYDMMREADQLNRTIKSYREEGRLDAAEQLMGQNREKLRHRPALGLARKQLGNIRSQMDAVYRDTAMAPEQKRQRLDALQVRANGVAERIVNLAGGDF</sequence>
<dbReference type="RefSeq" id="WP_084305388.1">
    <property type="nucleotide sequence ID" value="NZ_FNDG01000001.1"/>
</dbReference>
<feature type="domain" description="ART-PolyVal-like" evidence="2">
    <location>
        <begin position="1461"/>
        <end position="1530"/>
    </location>
</feature>
<evidence type="ECO:0000259" key="4">
    <source>
        <dbReference type="Pfam" id="PF18823"/>
    </source>
</evidence>
<dbReference type="Pfam" id="PF18798">
    <property type="entry name" value="LPD3"/>
    <property type="match status" value="1"/>
</dbReference>
<evidence type="ECO:0008006" key="8">
    <source>
        <dbReference type="Google" id="ProtNLM"/>
    </source>
</evidence>
<protein>
    <recommendedName>
        <fullName evidence="8">Large polyvalent protein associated domain-containing protein</fullName>
    </recommendedName>
</protein>
<feature type="region of interest" description="Disordered" evidence="1">
    <location>
        <begin position="515"/>
        <end position="535"/>
    </location>
</feature>
<feature type="region of interest" description="Disordered" evidence="1">
    <location>
        <begin position="322"/>
        <end position="345"/>
    </location>
</feature>
<feature type="region of interest" description="Disordered" evidence="1">
    <location>
        <begin position="1"/>
        <end position="39"/>
    </location>
</feature>
<dbReference type="InterPro" id="IPR040561">
    <property type="entry name" value="LPD38"/>
</dbReference>
<feature type="domain" description="Large polyvalent protein associated" evidence="5">
    <location>
        <begin position="2197"/>
        <end position="2374"/>
    </location>
</feature>
<dbReference type="InterPro" id="IPR049522">
    <property type="entry name" value="ART-PolyVal_dom"/>
</dbReference>
<gene>
    <name evidence="6" type="ORF">SAMN05216588_101186</name>
</gene>
<name>A0A1G7XM41_9GAMM</name>
<dbReference type="STRING" id="29435.SAMN05216588_101186"/>
<dbReference type="EMBL" id="FNDG01000001">
    <property type="protein sequence ID" value="SDG85171.1"/>
    <property type="molecule type" value="Genomic_DNA"/>
</dbReference>
<dbReference type="Pfam" id="PF18857">
    <property type="entry name" value="LPD38"/>
    <property type="match status" value="1"/>
</dbReference>
<feature type="domain" description="Inorganic pyrophosphatase" evidence="4">
    <location>
        <begin position="661"/>
        <end position="793"/>
    </location>
</feature>
<dbReference type="InterPro" id="IPR040824">
    <property type="entry name" value="LPD3"/>
</dbReference>
<feature type="compositionally biased region" description="Basic and acidic residues" evidence="1">
    <location>
        <begin position="809"/>
        <end position="826"/>
    </location>
</feature>
<proteinExistence type="predicted"/>
<evidence type="ECO:0000259" key="5">
    <source>
        <dbReference type="Pfam" id="PF18857"/>
    </source>
</evidence>
<evidence type="ECO:0000313" key="6">
    <source>
        <dbReference type="EMBL" id="SDG85171.1"/>
    </source>
</evidence>
<dbReference type="InterPro" id="IPR041595">
    <property type="entry name" value="Inorganic_Pase"/>
</dbReference>
<dbReference type="Pfam" id="PF18760">
    <property type="entry name" value="ART-PolyVal"/>
    <property type="match status" value="1"/>
</dbReference>
<accession>A0A1G7XM41</accession>
<evidence type="ECO:0000313" key="7">
    <source>
        <dbReference type="Proteomes" id="UP000198606"/>
    </source>
</evidence>
<evidence type="ECO:0000259" key="2">
    <source>
        <dbReference type="Pfam" id="PF18760"/>
    </source>
</evidence>
<dbReference type="Pfam" id="PF18823">
    <property type="entry name" value="InPase"/>
    <property type="match status" value="1"/>
</dbReference>
<feature type="region of interest" description="Disordered" evidence="1">
    <location>
        <begin position="610"/>
        <end position="633"/>
    </location>
</feature>
<feature type="domain" description="Large polyvalent protein-associated" evidence="3">
    <location>
        <begin position="1285"/>
        <end position="1397"/>
    </location>
</feature>
<feature type="compositionally biased region" description="Low complexity" evidence="1">
    <location>
        <begin position="331"/>
        <end position="343"/>
    </location>
</feature>